<proteinExistence type="predicted"/>
<keyword evidence="1" id="KW-0812">Transmembrane</keyword>
<accession>A0A073AVX4</accession>
<gene>
    <name evidence="2" type="ORF">GU90_17395</name>
</gene>
<evidence type="ECO:0000256" key="1">
    <source>
        <dbReference type="SAM" id="Phobius"/>
    </source>
</evidence>
<feature type="transmembrane region" description="Helical" evidence="1">
    <location>
        <begin position="7"/>
        <end position="34"/>
    </location>
</feature>
<keyword evidence="1" id="KW-0472">Membrane</keyword>
<evidence type="ECO:0008006" key="4">
    <source>
        <dbReference type="Google" id="ProtNLM"/>
    </source>
</evidence>
<sequence>MRGPWRAAVALALHIGFFALPIAVVLGLLAIALFTFRYSPGSGVEAALAAVVVAALFAVGLRAVLRPRQRFRGVPVERGEHKALWELVDSVCAAADAPDFDEVRITSEPAVAVREDSVLLGLRPRSRCLEIGLPLLAALNVSELRAVLAQEVGLLSAERGLAPAAERIAGSVQHALRELPSGPTKWLFGGYARMYAATAGEFPQGRFLADAVAARTAGKRPAITALRKAVAIKIGWREYSDEYLSMASAVSRTPDVLLGFKSFMEHPARRPQLSELVKQKISDEQPPADGRPSAQQRVAALKRVKAKEQQVDEQPAFSLLHDPRSSVPAIEDELLVEGLGPRIPWPELARLAGAEQVAGQTAQLSAAVAQSGLPIDPTIGGVLAAIHHGDGRNLVNPVLNPGLDPDRVEQAAVDTLTELLGAAVVDALICARRAHHELNWGGKSVVRLANGRLLDPDRLVRPAVCDPRLVPGLHRALVDLGVPLNHSRPPAADPEPVLAGIISPVRCSGGTYDLLVTDRGLLLLPSAVSTVRRLAAGALGWLSQAEREKLRELAQEPIEEARQRPGAQWADTRDIAAARLEQRSGNWSLRVELYLDEYAVSEVAEAGAEADEDGVAELELRSCPDAMEHGDPYGGIGELMGARLSVSGEDAAE</sequence>
<comment type="caution">
    <text evidence="2">The sequence shown here is derived from an EMBL/GenBank/DDBJ whole genome shotgun (WGS) entry which is preliminary data.</text>
</comment>
<protein>
    <recommendedName>
        <fullName evidence="4">Zn-dependent protease with chaperone function</fullName>
    </recommendedName>
</protein>
<keyword evidence="1" id="KW-1133">Transmembrane helix</keyword>
<evidence type="ECO:0000313" key="2">
    <source>
        <dbReference type="EMBL" id="KEI43197.1"/>
    </source>
</evidence>
<dbReference type="AlphaFoldDB" id="A0A073AVX4"/>
<dbReference type="eggNOG" id="COG0501">
    <property type="taxonomic scope" value="Bacteria"/>
</dbReference>
<dbReference type="OrthoDB" id="155290at2"/>
<keyword evidence="3" id="KW-1185">Reference proteome</keyword>
<feature type="transmembrane region" description="Helical" evidence="1">
    <location>
        <begin position="46"/>
        <end position="65"/>
    </location>
</feature>
<organism evidence="2 3">
    <name type="scientific">Saccharopolyspora rectivirgula</name>
    <dbReference type="NCBI Taxonomy" id="28042"/>
    <lineage>
        <taxon>Bacteria</taxon>
        <taxon>Bacillati</taxon>
        <taxon>Actinomycetota</taxon>
        <taxon>Actinomycetes</taxon>
        <taxon>Pseudonocardiales</taxon>
        <taxon>Pseudonocardiaceae</taxon>
        <taxon>Saccharopolyspora</taxon>
    </lineage>
</organism>
<name>A0A073AVX4_9PSEU</name>
<dbReference type="EMBL" id="JNVU01000042">
    <property type="protein sequence ID" value="KEI43197.1"/>
    <property type="molecule type" value="Genomic_DNA"/>
</dbReference>
<dbReference type="CDD" id="cd07328">
    <property type="entry name" value="M48_Ste24p_like"/>
    <property type="match status" value="1"/>
</dbReference>
<dbReference type="STRING" id="28042.GU90_17395"/>
<evidence type="ECO:0000313" key="3">
    <source>
        <dbReference type="Proteomes" id="UP000031419"/>
    </source>
</evidence>
<dbReference type="Proteomes" id="UP000031419">
    <property type="component" value="Unassembled WGS sequence"/>
</dbReference>
<reference evidence="2 3" key="1">
    <citation type="submission" date="2014-06" db="EMBL/GenBank/DDBJ databases">
        <title>Saccharopolyspora rectivirgula DSM-43113 Genome sequencing.</title>
        <authorList>
            <person name="Barrera C."/>
            <person name="Millon L."/>
            <person name="Rognon B."/>
            <person name="Zaugg C."/>
            <person name="Monod M."/>
        </authorList>
    </citation>
    <scope>NUCLEOTIDE SEQUENCE [LARGE SCALE GENOMIC DNA]</scope>
    <source>
        <strain evidence="2 3">DSM 43113</strain>
    </source>
</reference>